<gene>
    <name evidence="1" type="ORF">RJT34_12423</name>
</gene>
<comment type="caution">
    <text evidence="1">The sequence shown here is derived from an EMBL/GenBank/DDBJ whole genome shotgun (WGS) entry which is preliminary data.</text>
</comment>
<keyword evidence="2" id="KW-1185">Reference proteome</keyword>
<dbReference type="Proteomes" id="UP001359559">
    <property type="component" value="Unassembled WGS sequence"/>
</dbReference>
<name>A0AAN9JNR1_CLITE</name>
<protein>
    <submittedName>
        <fullName evidence="1">Uncharacterized protein</fullName>
    </submittedName>
</protein>
<sequence>MPINVTSETLLLHSFTIFLLYEIRIRFNATSLFRSGSFGNCASLETLGFTGNSVNGMCQMRILKVKVHEEGCLKVKMERSLDNLWVRDKIDYALVRELMICANHVKHDE</sequence>
<evidence type="ECO:0000313" key="2">
    <source>
        <dbReference type="Proteomes" id="UP001359559"/>
    </source>
</evidence>
<proteinExistence type="predicted"/>
<organism evidence="1 2">
    <name type="scientific">Clitoria ternatea</name>
    <name type="common">Butterfly pea</name>
    <dbReference type="NCBI Taxonomy" id="43366"/>
    <lineage>
        <taxon>Eukaryota</taxon>
        <taxon>Viridiplantae</taxon>
        <taxon>Streptophyta</taxon>
        <taxon>Embryophyta</taxon>
        <taxon>Tracheophyta</taxon>
        <taxon>Spermatophyta</taxon>
        <taxon>Magnoliopsida</taxon>
        <taxon>eudicotyledons</taxon>
        <taxon>Gunneridae</taxon>
        <taxon>Pentapetalae</taxon>
        <taxon>rosids</taxon>
        <taxon>fabids</taxon>
        <taxon>Fabales</taxon>
        <taxon>Fabaceae</taxon>
        <taxon>Papilionoideae</taxon>
        <taxon>50 kb inversion clade</taxon>
        <taxon>NPAAA clade</taxon>
        <taxon>indigoferoid/millettioid clade</taxon>
        <taxon>Phaseoleae</taxon>
        <taxon>Clitoria</taxon>
    </lineage>
</organism>
<reference evidence="1 2" key="1">
    <citation type="submission" date="2024-01" db="EMBL/GenBank/DDBJ databases">
        <title>The genomes of 5 underutilized Papilionoideae crops provide insights into root nodulation and disease resistance.</title>
        <authorList>
            <person name="Yuan L."/>
        </authorList>
    </citation>
    <scope>NUCLEOTIDE SEQUENCE [LARGE SCALE GENOMIC DNA]</scope>
    <source>
        <strain evidence="1">LY-2023</strain>
        <tissue evidence="1">Leaf</tissue>
    </source>
</reference>
<dbReference type="EMBL" id="JAYKXN010000003">
    <property type="protein sequence ID" value="KAK7301556.1"/>
    <property type="molecule type" value="Genomic_DNA"/>
</dbReference>
<dbReference type="AlphaFoldDB" id="A0AAN9JNR1"/>
<accession>A0AAN9JNR1</accession>
<evidence type="ECO:0000313" key="1">
    <source>
        <dbReference type="EMBL" id="KAK7301556.1"/>
    </source>
</evidence>